<gene>
    <name evidence="5" type="ORF">SSP24_00170</name>
</gene>
<proteinExistence type="predicted"/>
<dbReference type="PANTHER" id="PTHR43080">
    <property type="entry name" value="CBS DOMAIN-CONTAINING PROTEIN CBSX3, MITOCHONDRIAL"/>
    <property type="match status" value="1"/>
</dbReference>
<dbReference type="Pfam" id="PF00571">
    <property type="entry name" value="CBS"/>
    <property type="match status" value="2"/>
</dbReference>
<dbReference type="SMART" id="SM00116">
    <property type="entry name" value="CBS"/>
    <property type="match status" value="2"/>
</dbReference>
<dbReference type="InterPro" id="IPR001307">
    <property type="entry name" value="Thiosulphate_STrfase_CS"/>
</dbReference>
<dbReference type="Proteomes" id="UP000317881">
    <property type="component" value="Unassembled WGS sequence"/>
</dbReference>
<dbReference type="InterPro" id="IPR036873">
    <property type="entry name" value="Rhodanese-like_dom_sf"/>
</dbReference>
<dbReference type="InterPro" id="IPR000644">
    <property type="entry name" value="CBS_dom"/>
</dbReference>
<evidence type="ECO:0000256" key="1">
    <source>
        <dbReference type="ARBA" id="ARBA00023122"/>
    </source>
</evidence>
<dbReference type="PROSITE" id="PS51371">
    <property type="entry name" value="CBS"/>
    <property type="match status" value="2"/>
</dbReference>
<comment type="caution">
    <text evidence="5">The sequence shown here is derived from an EMBL/GenBank/DDBJ whole genome shotgun (WGS) entry which is preliminary data.</text>
</comment>
<dbReference type="SMART" id="SM00450">
    <property type="entry name" value="RHOD"/>
    <property type="match status" value="1"/>
</dbReference>
<feature type="domain" description="CBS" evidence="4">
    <location>
        <begin position="177"/>
        <end position="235"/>
    </location>
</feature>
<dbReference type="AlphaFoldDB" id="A0A4Y3V513"/>
<dbReference type="GO" id="GO:0004792">
    <property type="term" value="F:thiosulfate-cyanide sulfurtransferase activity"/>
    <property type="evidence" value="ECO:0007669"/>
    <property type="project" value="InterPro"/>
</dbReference>
<dbReference type="SUPFAM" id="SSF52821">
    <property type="entry name" value="Rhodanese/Cell cycle control phosphatase"/>
    <property type="match status" value="1"/>
</dbReference>
<dbReference type="SUPFAM" id="SSF54631">
    <property type="entry name" value="CBS-domain pair"/>
    <property type="match status" value="1"/>
</dbReference>
<dbReference type="PANTHER" id="PTHR43080:SF26">
    <property type="entry name" value="REGULATORY PROTEIN"/>
    <property type="match status" value="1"/>
</dbReference>
<feature type="domain" description="Rhodanese" evidence="3">
    <location>
        <begin position="16"/>
        <end position="107"/>
    </location>
</feature>
<evidence type="ECO:0000313" key="6">
    <source>
        <dbReference type="Proteomes" id="UP000317881"/>
    </source>
</evidence>
<keyword evidence="6" id="KW-1185">Reference proteome</keyword>
<organism evidence="5 6">
    <name type="scientific">Streptomyces spinoverrucosus</name>
    <dbReference type="NCBI Taxonomy" id="284043"/>
    <lineage>
        <taxon>Bacteria</taxon>
        <taxon>Bacillati</taxon>
        <taxon>Actinomycetota</taxon>
        <taxon>Actinomycetes</taxon>
        <taxon>Kitasatosporales</taxon>
        <taxon>Streptomycetaceae</taxon>
        <taxon>Streptomyces</taxon>
    </lineage>
</organism>
<accession>A0A4Y3V513</accession>
<evidence type="ECO:0000256" key="2">
    <source>
        <dbReference type="PROSITE-ProRule" id="PRU00703"/>
    </source>
</evidence>
<sequence length="236" mass="25702">MPARLFDRQEVLRLVEQDMAQLVEVLPRASYEQAHLPGAVHIGLRELDEEAPRQLDTRRPVIVYCADQLCDLSPRAAARLRQLGFSRVYDYMPGKADWLAAGMPTEGQAVSAPLAGDVADRNVPLSTVDQPLDDALDMLDETGHRFAVVVDDEEVIVGLLYHEDAAAGSEGRVGDAMRPGPTTVRADAPLAALLERMTRADVAAVPVTDPEGRLLGLLEREHLEQAVARLPETAEG</sequence>
<name>A0A4Y3V513_9ACTN</name>
<dbReference type="Gene3D" id="3.10.580.10">
    <property type="entry name" value="CBS-domain"/>
    <property type="match status" value="1"/>
</dbReference>
<dbReference type="RefSeq" id="WP_141306453.1">
    <property type="nucleotide sequence ID" value="NZ_BJND01000002.1"/>
</dbReference>
<dbReference type="InterPro" id="IPR046342">
    <property type="entry name" value="CBS_dom_sf"/>
</dbReference>
<dbReference type="PROSITE" id="PS00380">
    <property type="entry name" value="RHODANESE_1"/>
    <property type="match status" value="1"/>
</dbReference>
<dbReference type="PROSITE" id="PS50206">
    <property type="entry name" value="RHODANESE_3"/>
    <property type="match status" value="1"/>
</dbReference>
<dbReference type="Gene3D" id="3.40.250.10">
    <property type="entry name" value="Rhodanese-like domain"/>
    <property type="match status" value="1"/>
</dbReference>
<dbReference type="Pfam" id="PF00581">
    <property type="entry name" value="Rhodanese"/>
    <property type="match status" value="1"/>
</dbReference>
<evidence type="ECO:0000259" key="4">
    <source>
        <dbReference type="PROSITE" id="PS51371"/>
    </source>
</evidence>
<feature type="domain" description="CBS" evidence="4">
    <location>
        <begin position="119"/>
        <end position="176"/>
    </location>
</feature>
<protein>
    <submittedName>
        <fullName evidence="5">Uncharacterized protein</fullName>
    </submittedName>
</protein>
<dbReference type="InterPro" id="IPR001763">
    <property type="entry name" value="Rhodanese-like_dom"/>
</dbReference>
<keyword evidence="1 2" id="KW-0129">CBS domain</keyword>
<dbReference type="EMBL" id="BJND01000002">
    <property type="protein sequence ID" value="GEC02362.1"/>
    <property type="molecule type" value="Genomic_DNA"/>
</dbReference>
<dbReference type="InterPro" id="IPR051257">
    <property type="entry name" value="Diverse_CBS-Domain"/>
</dbReference>
<dbReference type="CDD" id="cd00158">
    <property type="entry name" value="RHOD"/>
    <property type="match status" value="1"/>
</dbReference>
<reference evidence="5 6" key="1">
    <citation type="submission" date="2019-06" db="EMBL/GenBank/DDBJ databases">
        <title>Whole genome shotgun sequence of Streptomyces spinoverrucosus NBRC 14228.</title>
        <authorList>
            <person name="Hosoyama A."/>
            <person name="Uohara A."/>
            <person name="Ohji S."/>
            <person name="Ichikawa N."/>
        </authorList>
    </citation>
    <scope>NUCLEOTIDE SEQUENCE [LARGE SCALE GENOMIC DNA]</scope>
    <source>
        <strain evidence="5 6">NBRC 14228</strain>
    </source>
</reference>
<evidence type="ECO:0000313" key="5">
    <source>
        <dbReference type="EMBL" id="GEC02362.1"/>
    </source>
</evidence>
<dbReference type="OrthoDB" id="9802991at2"/>
<evidence type="ECO:0000259" key="3">
    <source>
        <dbReference type="PROSITE" id="PS50206"/>
    </source>
</evidence>